<accession>A0AA38VCD6</accession>
<dbReference type="PANTHER" id="PTHR28058">
    <property type="entry name" value="37S RIBOSOMAL PROTEIN MRP51, MITOCHONDRIAL"/>
    <property type="match status" value="1"/>
</dbReference>
<name>A0AA38VCD6_9PEZI</name>
<comment type="caution">
    <text evidence="2">The sequence shown here is derived from an EMBL/GenBank/DDBJ whole genome shotgun (WGS) entry which is preliminary data.</text>
</comment>
<feature type="region of interest" description="Disordered" evidence="1">
    <location>
        <begin position="36"/>
        <end position="73"/>
    </location>
</feature>
<reference evidence="2" key="1">
    <citation type="submission" date="2022-07" db="EMBL/GenBank/DDBJ databases">
        <title>Fungi with potential for degradation of polypropylene.</title>
        <authorList>
            <person name="Gostincar C."/>
        </authorList>
    </citation>
    <scope>NUCLEOTIDE SEQUENCE</scope>
    <source>
        <strain evidence="2">EXF-13308</strain>
    </source>
</reference>
<proteinExistence type="predicted"/>
<dbReference type="Pfam" id="PF11709">
    <property type="entry name" value="Mit_ribos_Mrp51"/>
    <property type="match status" value="1"/>
</dbReference>
<evidence type="ECO:0000256" key="1">
    <source>
        <dbReference type="SAM" id="MobiDB-lite"/>
    </source>
</evidence>
<dbReference type="InterPro" id="IPR016712">
    <property type="entry name" value="Rbsml_bS1m-like"/>
</dbReference>
<evidence type="ECO:0000313" key="2">
    <source>
        <dbReference type="EMBL" id="KAJ9137331.1"/>
    </source>
</evidence>
<gene>
    <name evidence="2" type="ORF">NKR23_g9290</name>
</gene>
<organism evidence="2 3">
    <name type="scientific">Pleurostoma richardsiae</name>
    <dbReference type="NCBI Taxonomy" id="41990"/>
    <lineage>
        <taxon>Eukaryota</taxon>
        <taxon>Fungi</taxon>
        <taxon>Dikarya</taxon>
        <taxon>Ascomycota</taxon>
        <taxon>Pezizomycotina</taxon>
        <taxon>Sordariomycetes</taxon>
        <taxon>Sordariomycetidae</taxon>
        <taxon>Calosphaeriales</taxon>
        <taxon>Pleurostomataceae</taxon>
        <taxon>Pleurostoma</taxon>
    </lineage>
</organism>
<evidence type="ECO:0000313" key="3">
    <source>
        <dbReference type="Proteomes" id="UP001174694"/>
    </source>
</evidence>
<dbReference type="GO" id="GO:0003735">
    <property type="term" value="F:structural constituent of ribosome"/>
    <property type="evidence" value="ECO:0007669"/>
    <property type="project" value="TreeGrafter"/>
</dbReference>
<dbReference type="PANTHER" id="PTHR28058:SF1">
    <property type="entry name" value="SMALL RIBOSOMAL SUBUNIT PROTEIN BS1M"/>
    <property type="match status" value="1"/>
</dbReference>
<protein>
    <submittedName>
        <fullName evidence="2">Uncharacterized protein</fullName>
    </submittedName>
</protein>
<keyword evidence="3" id="KW-1185">Reference proteome</keyword>
<dbReference type="Proteomes" id="UP001174694">
    <property type="component" value="Unassembled WGS sequence"/>
</dbReference>
<dbReference type="GO" id="GO:0070124">
    <property type="term" value="P:mitochondrial translational initiation"/>
    <property type="evidence" value="ECO:0007669"/>
    <property type="project" value="TreeGrafter"/>
</dbReference>
<dbReference type="GO" id="GO:0005763">
    <property type="term" value="C:mitochondrial small ribosomal subunit"/>
    <property type="evidence" value="ECO:0007669"/>
    <property type="project" value="TreeGrafter"/>
</dbReference>
<sequence>MSTRAMSPGGALLRASRLFSLPPPLPPPPGDYSLVTKHSSDTATKPYPTAQAITTPESSRQRGDWGLKRPLPLKTTTQTSTPYIRVKQVDSFERVTDFSSSSDHTITLEKFQELRVPITIPASKGISNMGLPEKSVFEEDHDFTAVDTAKDVDADDKRWKFRGPWLAGMTEGEFHKYLKKQVRSRRGEFRQFLRDRLAAEMTQTAREKAMDEGGAGDSLPTVSAAEITDEQLTAYLRKLRVDRPTLYSMVGQFLDLAPVQPASAMDMLASLAPMQSRELKAGNPYARDGPPITHPSAGISYLRTASYIDNHPVYGPQKTHPPVKARIISPRNQASGNFSAKLGVGGFVTEVPQGSTAFNMKSFRNTTRELIPGLNDFDPEAPGGSKAFVQPSSARVDSQGRIVMKVSEAQEEASLVQKELMGETKIFGQVPKAEEPVVVGDRLRKKLSGGRRMIGSSSTYGLNPLKR</sequence>
<dbReference type="EMBL" id="JANBVO010000035">
    <property type="protein sequence ID" value="KAJ9137331.1"/>
    <property type="molecule type" value="Genomic_DNA"/>
</dbReference>
<dbReference type="AlphaFoldDB" id="A0AA38VCD6"/>